<evidence type="ECO:0000256" key="1">
    <source>
        <dbReference type="SAM" id="Phobius"/>
    </source>
</evidence>
<keyword evidence="1" id="KW-0812">Transmembrane</keyword>
<dbReference type="Proteomes" id="UP000035642">
    <property type="component" value="Unassembled WGS sequence"/>
</dbReference>
<sequence>MRRAADSLVVRSLVAVRRSFVVIVALTSSPFFVFDGFSCYYTKDLCDSPCVMVQIEEDCDQRSYCN</sequence>
<dbReference type="AlphaFoldDB" id="A0A0K0DA12"/>
<keyword evidence="2" id="KW-1185">Reference proteome</keyword>
<accession>A0A0K0DA12</accession>
<organism evidence="2 3">
    <name type="scientific">Angiostrongylus cantonensis</name>
    <name type="common">Rat lungworm</name>
    <dbReference type="NCBI Taxonomy" id="6313"/>
    <lineage>
        <taxon>Eukaryota</taxon>
        <taxon>Metazoa</taxon>
        <taxon>Ecdysozoa</taxon>
        <taxon>Nematoda</taxon>
        <taxon>Chromadorea</taxon>
        <taxon>Rhabditida</taxon>
        <taxon>Rhabditina</taxon>
        <taxon>Rhabditomorpha</taxon>
        <taxon>Strongyloidea</taxon>
        <taxon>Metastrongylidae</taxon>
        <taxon>Angiostrongylus</taxon>
    </lineage>
</organism>
<name>A0A0K0DA12_ANGCA</name>
<reference evidence="3" key="2">
    <citation type="submission" date="2017-02" db="UniProtKB">
        <authorList>
            <consortium name="WormBaseParasite"/>
        </authorList>
    </citation>
    <scope>IDENTIFICATION</scope>
</reference>
<reference evidence="2" key="1">
    <citation type="submission" date="2012-09" db="EMBL/GenBank/DDBJ databases">
        <authorList>
            <person name="Martin A.A."/>
        </authorList>
    </citation>
    <scope>NUCLEOTIDE SEQUENCE</scope>
</reference>
<proteinExistence type="predicted"/>
<evidence type="ECO:0000313" key="3">
    <source>
        <dbReference type="WBParaSite" id="ACAC_0000704201-mRNA-1"/>
    </source>
</evidence>
<evidence type="ECO:0000313" key="2">
    <source>
        <dbReference type="Proteomes" id="UP000035642"/>
    </source>
</evidence>
<keyword evidence="1" id="KW-1133">Transmembrane helix</keyword>
<dbReference type="WBParaSite" id="ACAC_0000704201-mRNA-1">
    <property type="protein sequence ID" value="ACAC_0000704201-mRNA-1"/>
    <property type="gene ID" value="ACAC_0000704201"/>
</dbReference>
<feature type="transmembrane region" description="Helical" evidence="1">
    <location>
        <begin position="20"/>
        <end position="41"/>
    </location>
</feature>
<protein>
    <submittedName>
        <fullName evidence="3">Secreted protein</fullName>
    </submittedName>
</protein>
<keyword evidence="1" id="KW-0472">Membrane</keyword>